<gene>
    <name evidence="3" type="ORF">HYH02_000462</name>
</gene>
<feature type="compositionally biased region" description="Low complexity" evidence="1">
    <location>
        <begin position="173"/>
        <end position="189"/>
    </location>
</feature>
<reference evidence="3" key="1">
    <citation type="journal article" date="2020" name="bioRxiv">
        <title>Comparative genomics of Chlamydomonas.</title>
        <authorList>
            <person name="Craig R.J."/>
            <person name="Hasan A.R."/>
            <person name="Ness R.W."/>
            <person name="Keightley P.D."/>
        </authorList>
    </citation>
    <scope>NUCLEOTIDE SEQUENCE</scope>
    <source>
        <strain evidence="3">CCAP 11/173</strain>
    </source>
</reference>
<feature type="region of interest" description="Disordered" evidence="1">
    <location>
        <begin position="953"/>
        <end position="1034"/>
    </location>
</feature>
<comment type="caution">
    <text evidence="3">The sequence shown here is derived from an EMBL/GenBank/DDBJ whole genome shotgun (WGS) entry which is preliminary data.</text>
</comment>
<feature type="compositionally biased region" description="Low complexity" evidence="1">
    <location>
        <begin position="862"/>
        <end position="875"/>
    </location>
</feature>
<dbReference type="InterPro" id="IPR011009">
    <property type="entry name" value="Kinase-like_dom_sf"/>
</dbReference>
<feature type="compositionally biased region" description="Polar residues" evidence="1">
    <location>
        <begin position="1497"/>
        <end position="1507"/>
    </location>
</feature>
<feature type="domain" description="Protein kinase" evidence="2">
    <location>
        <begin position="1151"/>
        <end position="1473"/>
    </location>
</feature>
<feature type="region of interest" description="Disordered" evidence="1">
    <location>
        <begin position="208"/>
        <end position="230"/>
    </location>
</feature>
<feature type="compositionally biased region" description="Gly residues" evidence="1">
    <location>
        <begin position="1005"/>
        <end position="1016"/>
    </location>
</feature>
<proteinExistence type="predicted"/>
<keyword evidence="4" id="KW-1185">Reference proteome</keyword>
<feature type="compositionally biased region" description="Low complexity" evidence="1">
    <location>
        <begin position="22"/>
        <end position="46"/>
    </location>
</feature>
<feature type="compositionally biased region" description="Low complexity" evidence="1">
    <location>
        <begin position="283"/>
        <end position="299"/>
    </location>
</feature>
<feature type="region of interest" description="Disordered" evidence="1">
    <location>
        <begin position="1486"/>
        <end position="1515"/>
    </location>
</feature>
<evidence type="ECO:0000256" key="1">
    <source>
        <dbReference type="SAM" id="MobiDB-lite"/>
    </source>
</evidence>
<dbReference type="SUPFAM" id="SSF56112">
    <property type="entry name" value="Protein kinase-like (PK-like)"/>
    <property type="match status" value="1"/>
</dbReference>
<dbReference type="InterPro" id="IPR001245">
    <property type="entry name" value="Ser-Thr/Tyr_kinase_cat_dom"/>
</dbReference>
<protein>
    <recommendedName>
        <fullName evidence="2">Protein kinase domain-containing protein</fullName>
    </recommendedName>
</protein>
<dbReference type="Gene3D" id="1.10.510.10">
    <property type="entry name" value="Transferase(Phosphotransferase) domain 1"/>
    <property type="match status" value="1"/>
</dbReference>
<dbReference type="Gene3D" id="3.30.200.20">
    <property type="entry name" value="Phosphorylase Kinase, domain 1"/>
    <property type="match status" value="1"/>
</dbReference>
<dbReference type="Pfam" id="PF07714">
    <property type="entry name" value="PK_Tyr_Ser-Thr"/>
    <property type="match status" value="1"/>
</dbReference>
<feature type="region of interest" description="Disordered" evidence="1">
    <location>
        <begin position="277"/>
        <end position="309"/>
    </location>
</feature>
<evidence type="ECO:0000313" key="3">
    <source>
        <dbReference type="EMBL" id="KAG2454621.1"/>
    </source>
</evidence>
<feature type="region of interest" description="Disordered" evidence="1">
    <location>
        <begin position="22"/>
        <end position="57"/>
    </location>
</feature>
<dbReference type="SMART" id="SM00220">
    <property type="entry name" value="S_TKc"/>
    <property type="match status" value="1"/>
</dbReference>
<dbReference type="GO" id="GO:0004674">
    <property type="term" value="F:protein serine/threonine kinase activity"/>
    <property type="evidence" value="ECO:0007669"/>
    <property type="project" value="TreeGrafter"/>
</dbReference>
<feature type="compositionally biased region" description="Low complexity" evidence="1">
    <location>
        <begin position="219"/>
        <end position="230"/>
    </location>
</feature>
<sequence length="1526" mass="154888">MLSGSAVVTSASATASLPPPAVLMQQLQQQQQQQQQEQQQQQLQQLHRQPQVGRPGSRRAFLARSTDNSALGLATSSTAEDYCARSSEAFSSSVFSAQSQQLVSHTHGAIGSTASAFGVMGPSYSRGPRGAGGAAAGELGSSLPQLQLPAQLAALGPRAPALSSSTVLPSMPSRHGSQQHSVSGGGMSAHAPVAAAATSGGGLLLQPHGPAAMHPPPQGSSGAPSPVAPAGAAVRSYSCRGSSRLGSVAAITSAALNLLTVVTPGSAAAAAAAGALGSGQGARSGAQPASGGSSSSLTRMPYTSLPPHNGAPTNAVDVFSPAFGASAHLPSAALAAAVAAAAARAMGPPTGTASASLRASGIVLEEAEYVDTGAGAPQQPGRRSSRNTDSGRRPSAAHHRPQAEARLVKGGSAPVTGSEASGLEADVHDVRRLRVGSCWSDVGRAAREAPDAAVVRRGARTSRPCFPAPALQPAAVMPGKWDTGGGGPGACLLPRGNATVLAAASAAAEAATLRGYASSFAAPLLPQIPAEAAVALSASPFASAAACLTIPPPPAEAPAPPPPAFVDCTNGSSPLTALAVARKAAAAADAFLTAHSTATGSRAALSPFAAAASVAQLGSTSTHLLPFSAAVDSDLAFDTLCERADLEITPSFGFGPSDVVGGESMVSQPLQQYGMGRSGQPVPLGAGNEPSVMVADQQQQVLEVQQQQQQPGIPANAADTILRITDLDTCWAELRDLSFLGSGACGNVYTGTWCGMPVAAKFMISGSVDQLQRQQREAALSRLASHPHLVQTYAVATDQLRSSHFRRAQPSGIMDGAGFFYRNSAGADLLGTSINEAALFDTCLTTASRAANVVAGPGGAGSSAAGEAAGSEGAVRTGHAAQQAGGWQDVSDGANEGSSNGRRAGGGGSYKGARGRDKNQDANTAFPAAAGAHKQGGGCAAGCAAGDITSEALSPPQQRKRTPHGSSGLAALRARPKMRPARCEQQLDASGSSASPEMPSPLATSGGGGGGGGNSSRGGRSQQPARRHPPARASQRDLLAYSAAARQAAAAASPSVSPFAHNSAASGFLTVATDEDLGRSWEQRNISQQRLLSGVPTPAAAAAAAPQQSLARAGRNARRHSTDMAAAVMGGGSSSGRAPGSSRGGAAVAATVAVAADASRRFGRMSTPEDSVWAPDPADDDVPPDAQSQRSLQSAYRQPQQSQHRPHLDTIAISTMEDLPPAPRRHEAGGTCIGRRRDSFELQTCASDADGPGALAFHPSDVLAHIGARPGQWLTVVIMEEMDRGSLHRSIHGGLFDATASHLSKRHRVRGMVRTLVEVAQGMAALHASGLVHGDLKPANVLLKAQTRDARGFVAKVSDLGCTRVMVEGVPASTVTTNDWGTVIYTAPEVFNGRSGPPSDVYSFGALTWHLTTGQLPHEDLNPFAVLLAVSKGDLELEWPRSVPKPLRRLGQLCMQHDPAARPTFAVIARALLKLEQRMKTQSAGARLAGLTDRSRQASTLHPSPDSSAVAGHDQKGCLPSARVIE</sequence>
<dbReference type="PANTHER" id="PTHR44329">
    <property type="entry name" value="SERINE/THREONINE-PROTEIN KINASE TNNI3K-RELATED"/>
    <property type="match status" value="1"/>
</dbReference>
<dbReference type="InterPro" id="IPR000719">
    <property type="entry name" value="Prot_kinase_dom"/>
</dbReference>
<evidence type="ECO:0000313" key="4">
    <source>
        <dbReference type="Proteomes" id="UP000613740"/>
    </source>
</evidence>
<dbReference type="InterPro" id="IPR051681">
    <property type="entry name" value="Ser/Thr_Kinases-Pseudokinases"/>
</dbReference>
<dbReference type="InterPro" id="IPR008271">
    <property type="entry name" value="Ser/Thr_kinase_AS"/>
</dbReference>
<feature type="region of interest" description="Disordered" evidence="1">
    <location>
        <begin position="1097"/>
        <end position="1121"/>
    </location>
</feature>
<name>A0A835WXY1_9CHLO</name>
<organism evidence="3 4">
    <name type="scientific">Chlamydomonas schloesseri</name>
    <dbReference type="NCBI Taxonomy" id="2026947"/>
    <lineage>
        <taxon>Eukaryota</taxon>
        <taxon>Viridiplantae</taxon>
        <taxon>Chlorophyta</taxon>
        <taxon>core chlorophytes</taxon>
        <taxon>Chlorophyceae</taxon>
        <taxon>CS clade</taxon>
        <taxon>Chlamydomonadales</taxon>
        <taxon>Chlamydomonadaceae</taxon>
        <taxon>Chlamydomonas</taxon>
    </lineage>
</organism>
<feature type="compositionally biased region" description="Polar residues" evidence="1">
    <location>
        <begin position="1187"/>
        <end position="1203"/>
    </location>
</feature>
<dbReference type="PANTHER" id="PTHR44329:SF214">
    <property type="entry name" value="PROTEIN KINASE DOMAIN-CONTAINING PROTEIN"/>
    <property type="match status" value="1"/>
</dbReference>
<feature type="region of interest" description="Disordered" evidence="1">
    <location>
        <begin position="371"/>
        <end position="422"/>
    </location>
</feature>
<dbReference type="Proteomes" id="UP000613740">
    <property type="component" value="Unassembled WGS sequence"/>
</dbReference>
<feature type="region of interest" description="Disordered" evidence="1">
    <location>
        <begin position="857"/>
        <end position="921"/>
    </location>
</feature>
<feature type="region of interest" description="Disordered" evidence="1">
    <location>
        <begin position="1161"/>
        <end position="1206"/>
    </location>
</feature>
<dbReference type="OrthoDB" id="248923at2759"/>
<accession>A0A835WXY1</accession>
<dbReference type="PROSITE" id="PS00108">
    <property type="entry name" value="PROTEIN_KINASE_ST"/>
    <property type="match status" value="1"/>
</dbReference>
<evidence type="ECO:0000259" key="2">
    <source>
        <dbReference type="PROSITE" id="PS50011"/>
    </source>
</evidence>
<dbReference type="EMBL" id="JAEHOD010000001">
    <property type="protein sequence ID" value="KAG2454621.1"/>
    <property type="molecule type" value="Genomic_DNA"/>
</dbReference>
<dbReference type="PROSITE" id="PS50011">
    <property type="entry name" value="PROTEIN_KINASE_DOM"/>
    <property type="match status" value="1"/>
</dbReference>
<dbReference type="GO" id="GO:0005524">
    <property type="term" value="F:ATP binding"/>
    <property type="evidence" value="ECO:0007669"/>
    <property type="project" value="InterPro"/>
</dbReference>
<feature type="region of interest" description="Disordered" evidence="1">
    <location>
        <begin position="161"/>
        <end position="189"/>
    </location>
</feature>